<dbReference type="GO" id="GO:0005524">
    <property type="term" value="F:ATP binding"/>
    <property type="evidence" value="ECO:0007669"/>
    <property type="project" value="InterPro"/>
</dbReference>
<feature type="zinc finger region" description="CR-type" evidence="6">
    <location>
        <begin position="176"/>
        <end position="254"/>
    </location>
</feature>
<dbReference type="InterPro" id="IPR018253">
    <property type="entry name" value="DnaJ_domain_CS"/>
</dbReference>
<keyword evidence="11" id="KW-1185">Reference proteome</keyword>
<sequence>MIFSAVRSFKSSSRLFARQDYYKILGVSSKSTESEIKKAYFNLAKKFHPDVNKSPDAKNKFAEINQAYETLGDPEKRRTYDATGMTGDEQDQAKSSGFPGGGAYSSSNSGGFNPFEQQYGGFGNFSGQRPQGYTTFDDIFGEFEDFFNLGQKEKKSFKGEDITVMLEISFMEAALGTKKQIQYEQRGVCDSCFGKKTKSGSNPMKCLTCGGRGVVFIQRGPISMSVTCQKCKGAGTIIRDPCQRCNGSGLSYQMKMEVVNIPNGVHNGQHLRMANKGHHSQGEGPPGDLLLKIHVAEHPIFKREGFDVMSEVYISPAQAALGATIDVETLHGKTKVSVDPGTSPGFKKKIPGKGIFHVPPSTNKGDHYVIFKLKVPKTLTTKQRELYQQLAAEEGSEVDNNSGVFSWIKGFYKK</sequence>
<dbReference type="InterPro" id="IPR002939">
    <property type="entry name" value="DnaJ_C"/>
</dbReference>
<dbReference type="SUPFAM" id="SSF46565">
    <property type="entry name" value="Chaperone J-domain"/>
    <property type="match status" value="1"/>
</dbReference>
<dbReference type="InterPro" id="IPR012724">
    <property type="entry name" value="DnaJ"/>
</dbReference>
<dbReference type="Gene3D" id="2.10.230.10">
    <property type="entry name" value="Heat shock protein DnaJ, cysteine-rich domain"/>
    <property type="match status" value="1"/>
</dbReference>
<evidence type="ECO:0000256" key="7">
    <source>
        <dbReference type="SAM" id="MobiDB-lite"/>
    </source>
</evidence>
<evidence type="ECO:0000259" key="8">
    <source>
        <dbReference type="PROSITE" id="PS50076"/>
    </source>
</evidence>
<dbReference type="GO" id="GO:0051082">
    <property type="term" value="F:unfolded protein binding"/>
    <property type="evidence" value="ECO:0007669"/>
    <property type="project" value="InterPro"/>
</dbReference>
<dbReference type="InterPro" id="IPR001305">
    <property type="entry name" value="HSP_DnaJ_Cys-rich_dom"/>
</dbReference>
<dbReference type="PROSITE" id="PS00636">
    <property type="entry name" value="DNAJ_1"/>
    <property type="match status" value="1"/>
</dbReference>
<proteinExistence type="inferred from homology"/>
<dbReference type="EMBL" id="CAJZBQ010000041">
    <property type="protein sequence ID" value="CAG9326618.1"/>
    <property type="molecule type" value="Genomic_DNA"/>
</dbReference>
<dbReference type="InterPro" id="IPR008971">
    <property type="entry name" value="HSP40/DnaJ_pept-bd"/>
</dbReference>
<evidence type="ECO:0000313" key="11">
    <source>
        <dbReference type="Proteomes" id="UP001162131"/>
    </source>
</evidence>
<evidence type="ECO:0000256" key="1">
    <source>
        <dbReference type="ARBA" id="ARBA00022723"/>
    </source>
</evidence>
<dbReference type="CDD" id="cd10747">
    <property type="entry name" value="DnaJ_C"/>
    <property type="match status" value="1"/>
</dbReference>
<dbReference type="GO" id="GO:0005737">
    <property type="term" value="C:cytoplasm"/>
    <property type="evidence" value="ECO:0007669"/>
    <property type="project" value="TreeGrafter"/>
</dbReference>
<keyword evidence="4 6" id="KW-0862">Zinc</keyword>
<evidence type="ECO:0000256" key="2">
    <source>
        <dbReference type="ARBA" id="ARBA00022737"/>
    </source>
</evidence>
<evidence type="ECO:0000256" key="6">
    <source>
        <dbReference type="PROSITE-ProRule" id="PRU00546"/>
    </source>
</evidence>
<dbReference type="SUPFAM" id="SSF57938">
    <property type="entry name" value="DnaJ/Hsp40 cysteine-rich domain"/>
    <property type="match status" value="1"/>
</dbReference>
<evidence type="ECO:0000259" key="9">
    <source>
        <dbReference type="PROSITE" id="PS51188"/>
    </source>
</evidence>
<dbReference type="FunFam" id="2.60.260.20:FF:000005">
    <property type="entry name" value="Chaperone protein dnaJ 1, mitochondrial"/>
    <property type="match status" value="1"/>
</dbReference>
<feature type="region of interest" description="Disordered" evidence="7">
    <location>
        <begin position="72"/>
        <end position="109"/>
    </location>
</feature>
<keyword evidence="3 6" id="KW-0863">Zinc-finger</keyword>
<dbReference type="Pfam" id="PF01556">
    <property type="entry name" value="DnaJ_C"/>
    <property type="match status" value="1"/>
</dbReference>
<keyword evidence="5" id="KW-0143">Chaperone</keyword>
<dbReference type="InterPro" id="IPR036410">
    <property type="entry name" value="HSP_DnaJ_Cys-rich_dom_sf"/>
</dbReference>
<dbReference type="PANTHER" id="PTHR43096">
    <property type="entry name" value="DNAJ HOMOLOG 1, MITOCHONDRIAL-RELATED"/>
    <property type="match status" value="1"/>
</dbReference>
<reference evidence="10" key="1">
    <citation type="submission" date="2021-09" db="EMBL/GenBank/DDBJ databases">
        <authorList>
            <consortium name="AG Swart"/>
            <person name="Singh M."/>
            <person name="Singh A."/>
            <person name="Seah K."/>
            <person name="Emmerich C."/>
        </authorList>
    </citation>
    <scope>NUCLEOTIDE SEQUENCE</scope>
    <source>
        <strain evidence="10">ATCC30299</strain>
    </source>
</reference>
<dbReference type="AlphaFoldDB" id="A0AAU9JLP2"/>
<dbReference type="Gene3D" id="1.10.287.110">
    <property type="entry name" value="DnaJ domain"/>
    <property type="match status" value="1"/>
</dbReference>
<dbReference type="GO" id="GO:0008270">
    <property type="term" value="F:zinc ion binding"/>
    <property type="evidence" value="ECO:0007669"/>
    <property type="project" value="UniProtKB-KW"/>
</dbReference>
<accession>A0AAU9JLP2</accession>
<protein>
    <submittedName>
        <fullName evidence="10">Uncharacterized protein</fullName>
    </submittedName>
</protein>
<dbReference type="PROSITE" id="PS51188">
    <property type="entry name" value="ZF_CR"/>
    <property type="match status" value="1"/>
</dbReference>
<dbReference type="PROSITE" id="PS50076">
    <property type="entry name" value="DNAJ_2"/>
    <property type="match status" value="1"/>
</dbReference>
<dbReference type="Pfam" id="PF00684">
    <property type="entry name" value="DnaJ_CXXCXGXG"/>
    <property type="match status" value="1"/>
</dbReference>
<gene>
    <name evidence="10" type="ORF">BSTOLATCC_MIC41892</name>
</gene>
<dbReference type="Proteomes" id="UP001162131">
    <property type="component" value="Unassembled WGS sequence"/>
</dbReference>
<dbReference type="GO" id="GO:0031072">
    <property type="term" value="F:heat shock protein binding"/>
    <property type="evidence" value="ECO:0007669"/>
    <property type="project" value="InterPro"/>
</dbReference>
<dbReference type="FunFam" id="2.10.230.10:FF:000002">
    <property type="entry name" value="Molecular chaperone DnaJ"/>
    <property type="match status" value="1"/>
</dbReference>
<feature type="domain" description="J" evidence="8">
    <location>
        <begin position="20"/>
        <end position="84"/>
    </location>
</feature>
<organism evidence="10 11">
    <name type="scientific">Blepharisma stoltei</name>
    <dbReference type="NCBI Taxonomy" id="1481888"/>
    <lineage>
        <taxon>Eukaryota</taxon>
        <taxon>Sar</taxon>
        <taxon>Alveolata</taxon>
        <taxon>Ciliophora</taxon>
        <taxon>Postciliodesmatophora</taxon>
        <taxon>Heterotrichea</taxon>
        <taxon>Heterotrichida</taxon>
        <taxon>Blepharismidae</taxon>
        <taxon>Blepharisma</taxon>
    </lineage>
</organism>
<dbReference type="Gene3D" id="2.60.260.20">
    <property type="entry name" value="Urease metallochaperone UreE, N-terminal domain"/>
    <property type="match status" value="2"/>
</dbReference>
<dbReference type="InterPro" id="IPR036869">
    <property type="entry name" value="J_dom_sf"/>
</dbReference>
<dbReference type="GO" id="GO:0009408">
    <property type="term" value="P:response to heat"/>
    <property type="evidence" value="ECO:0007669"/>
    <property type="project" value="InterPro"/>
</dbReference>
<dbReference type="GO" id="GO:0042026">
    <property type="term" value="P:protein refolding"/>
    <property type="evidence" value="ECO:0007669"/>
    <property type="project" value="TreeGrafter"/>
</dbReference>
<dbReference type="Pfam" id="PF00226">
    <property type="entry name" value="DnaJ"/>
    <property type="match status" value="1"/>
</dbReference>
<evidence type="ECO:0000256" key="3">
    <source>
        <dbReference type="ARBA" id="ARBA00022771"/>
    </source>
</evidence>
<dbReference type="PANTHER" id="PTHR43096:SF52">
    <property type="entry name" value="DNAJ HOMOLOG 1, MITOCHONDRIAL-RELATED"/>
    <property type="match status" value="1"/>
</dbReference>
<dbReference type="CDD" id="cd06257">
    <property type="entry name" value="DnaJ"/>
    <property type="match status" value="1"/>
</dbReference>
<dbReference type="InterPro" id="IPR001623">
    <property type="entry name" value="DnaJ_domain"/>
</dbReference>
<evidence type="ECO:0000256" key="4">
    <source>
        <dbReference type="ARBA" id="ARBA00022833"/>
    </source>
</evidence>
<comment type="caution">
    <text evidence="10">The sequence shown here is derived from an EMBL/GenBank/DDBJ whole genome shotgun (WGS) entry which is preliminary data.</text>
</comment>
<dbReference type="SMART" id="SM00271">
    <property type="entry name" value="DnaJ"/>
    <property type="match status" value="1"/>
</dbReference>
<evidence type="ECO:0000313" key="10">
    <source>
        <dbReference type="EMBL" id="CAG9326618.1"/>
    </source>
</evidence>
<dbReference type="HAMAP" id="MF_01152">
    <property type="entry name" value="DnaJ"/>
    <property type="match status" value="1"/>
</dbReference>
<keyword evidence="1 6" id="KW-0479">Metal-binding</keyword>
<keyword evidence="2" id="KW-0677">Repeat</keyword>
<feature type="domain" description="CR-type" evidence="9">
    <location>
        <begin position="176"/>
        <end position="254"/>
    </location>
</feature>
<name>A0AAU9JLP2_9CILI</name>
<dbReference type="SUPFAM" id="SSF49493">
    <property type="entry name" value="HSP40/DnaJ peptide-binding domain"/>
    <property type="match status" value="2"/>
</dbReference>
<evidence type="ECO:0000256" key="5">
    <source>
        <dbReference type="ARBA" id="ARBA00023186"/>
    </source>
</evidence>
<dbReference type="PRINTS" id="PR00625">
    <property type="entry name" value="JDOMAIN"/>
</dbReference>